<feature type="transmembrane region" description="Helical" evidence="2">
    <location>
        <begin position="70"/>
        <end position="91"/>
    </location>
</feature>
<evidence type="ECO:0000256" key="1">
    <source>
        <dbReference type="SAM" id="MobiDB-lite"/>
    </source>
</evidence>
<feature type="transmembrane region" description="Helical" evidence="2">
    <location>
        <begin position="233"/>
        <end position="253"/>
    </location>
</feature>
<evidence type="ECO:0000313" key="3">
    <source>
        <dbReference type="EMBL" id="PWN95845.1"/>
    </source>
</evidence>
<feature type="compositionally biased region" description="Polar residues" evidence="1">
    <location>
        <begin position="492"/>
        <end position="504"/>
    </location>
</feature>
<dbReference type="EMBL" id="KZ819302">
    <property type="protein sequence ID" value="PWN95845.1"/>
    <property type="molecule type" value="Genomic_DNA"/>
</dbReference>
<feature type="transmembrane region" description="Helical" evidence="2">
    <location>
        <begin position="190"/>
        <end position="212"/>
    </location>
</feature>
<sequence>MANPPSTDAVLVPPQLFPSTLFDLNHAIIWQYPIIAAEALILFEALRTVPAEARMWIRAKGRGRLNAAELIFLTIKYAAIIGMTLDCVIQLTQMLPSSKACHDASWASEFFVFFAVTFVSAALGWRALIIFQRSRTAHVILVLGFAGQIAVSFATFWKSDKYDLLMYDPSAHYCVQSSGDLKPWYELTSFWYLLYSLLFDLCIVSFTTRRLLRSSRGPSGLARISRMLFQNGIEYAIAVCCLNFAELMVVLTARTKTPSLLHLTIVIQIICAMNLLIEEQDAVHGHGTSMTSMARPPPQYSHGPSVLPTVSVMTNNSDFHHEVKRTNQRSPPNFSTFSRGSRSGGALPLYPVGRAPDDISISTEVIEKCPLTPAADTLGGCSSTTSFNGDPFPHLRREAAQAAAKPSTDLGRGLSIRDIRNRIGSEEIQQDDAARHGKRVSGAPSIPPLRSASPMSGPTSADAWPLDMGRMYSTPGDGDITSATYALRSMSPDETQPFSVSPRQDSIPDATSPHRVEHEIMAASASHHRRRFSLDDSEAEEQQSSRGHGYGYGVELDPAPRRHRRPRTSDSGRSATSSNGPFMTVSQRSMVFAAMRNATAHNSL</sequence>
<keyword evidence="2" id="KW-1133">Transmembrane helix</keyword>
<dbReference type="Proteomes" id="UP000245946">
    <property type="component" value="Unassembled WGS sequence"/>
</dbReference>
<dbReference type="OrthoDB" id="2548644at2759"/>
<name>A0A316Z6K0_9BASI</name>
<evidence type="ECO:0000256" key="2">
    <source>
        <dbReference type="SAM" id="Phobius"/>
    </source>
</evidence>
<protein>
    <submittedName>
        <fullName evidence="3">Uncharacterized protein</fullName>
    </submittedName>
</protein>
<feature type="region of interest" description="Disordered" evidence="1">
    <location>
        <begin position="492"/>
        <end position="583"/>
    </location>
</feature>
<dbReference type="AlphaFoldDB" id="A0A316Z6K0"/>
<feature type="transmembrane region" description="Helical" evidence="2">
    <location>
        <begin position="28"/>
        <end position="49"/>
    </location>
</feature>
<organism evidence="3 4">
    <name type="scientific">Tilletiopsis washingtonensis</name>
    <dbReference type="NCBI Taxonomy" id="58919"/>
    <lineage>
        <taxon>Eukaryota</taxon>
        <taxon>Fungi</taxon>
        <taxon>Dikarya</taxon>
        <taxon>Basidiomycota</taxon>
        <taxon>Ustilaginomycotina</taxon>
        <taxon>Exobasidiomycetes</taxon>
        <taxon>Entylomatales</taxon>
        <taxon>Entylomatales incertae sedis</taxon>
        <taxon>Tilletiopsis</taxon>
    </lineage>
</organism>
<accession>A0A316Z6K0</accession>
<dbReference type="GeneID" id="37273027"/>
<feature type="transmembrane region" description="Helical" evidence="2">
    <location>
        <begin position="138"/>
        <end position="157"/>
    </location>
</feature>
<proteinExistence type="predicted"/>
<reference evidence="3 4" key="1">
    <citation type="journal article" date="2018" name="Mol. Biol. Evol.">
        <title>Broad Genomic Sampling Reveals a Smut Pathogenic Ancestry of the Fungal Clade Ustilaginomycotina.</title>
        <authorList>
            <person name="Kijpornyongpan T."/>
            <person name="Mondo S.J."/>
            <person name="Barry K."/>
            <person name="Sandor L."/>
            <person name="Lee J."/>
            <person name="Lipzen A."/>
            <person name="Pangilinan J."/>
            <person name="LaButti K."/>
            <person name="Hainaut M."/>
            <person name="Henrissat B."/>
            <person name="Grigoriev I.V."/>
            <person name="Spatafora J.W."/>
            <person name="Aime M.C."/>
        </authorList>
    </citation>
    <scope>NUCLEOTIDE SEQUENCE [LARGE SCALE GENOMIC DNA]</scope>
    <source>
        <strain evidence="3 4">MCA 4186</strain>
    </source>
</reference>
<feature type="compositionally biased region" description="Polar residues" evidence="1">
    <location>
        <begin position="569"/>
        <end position="583"/>
    </location>
</feature>
<gene>
    <name evidence="3" type="ORF">FA09DRAFT_362519</name>
</gene>
<evidence type="ECO:0000313" key="4">
    <source>
        <dbReference type="Proteomes" id="UP000245946"/>
    </source>
</evidence>
<keyword evidence="4" id="KW-1185">Reference proteome</keyword>
<feature type="transmembrane region" description="Helical" evidence="2">
    <location>
        <begin position="111"/>
        <end position="131"/>
    </location>
</feature>
<dbReference type="RefSeq" id="XP_025596124.1">
    <property type="nucleotide sequence ID" value="XM_025745483.1"/>
</dbReference>
<feature type="region of interest" description="Disordered" evidence="1">
    <location>
        <begin position="425"/>
        <end position="460"/>
    </location>
</feature>
<keyword evidence="2" id="KW-0812">Transmembrane</keyword>
<keyword evidence="2" id="KW-0472">Membrane</keyword>